<evidence type="ECO:0000313" key="2">
    <source>
        <dbReference type="Ensembl" id="ENSORLP00020009173.1"/>
    </source>
</evidence>
<reference key="1">
    <citation type="journal article" date="2007" name="Nature">
        <title>The medaka draft genome and insights into vertebrate genome evolution.</title>
        <authorList>
            <person name="Kasahara M."/>
            <person name="Naruse K."/>
            <person name="Sasaki S."/>
            <person name="Nakatani Y."/>
            <person name="Qu W."/>
            <person name="Ahsan B."/>
            <person name="Yamada T."/>
            <person name="Nagayasu Y."/>
            <person name="Doi K."/>
            <person name="Kasai Y."/>
            <person name="Jindo T."/>
            <person name="Kobayashi D."/>
            <person name="Shimada A."/>
            <person name="Toyoda A."/>
            <person name="Kuroki Y."/>
            <person name="Fujiyama A."/>
            <person name="Sasaki T."/>
            <person name="Shimizu A."/>
            <person name="Asakawa S."/>
            <person name="Shimizu N."/>
            <person name="Hashimoto S."/>
            <person name="Yang J."/>
            <person name="Lee Y."/>
            <person name="Matsushima K."/>
            <person name="Sugano S."/>
            <person name="Sakaizumi M."/>
            <person name="Narita T."/>
            <person name="Ohishi K."/>
            <person name="Haga S."/>
            <person name="Ohta F."/>
            <person name="Nomoto H."/>
            <person name="Nogata K."/>
            <person name="Morishita T."/>
            <person name="Endo T."/>
            <person name="Shin-I T."/>
            <person name="Takeda H."/>
            <person name="Morishita S."/>
            <person name="Kohara Y."/>
        </authorList>
    </citation>
    <scope>NUCLEOTIDE SEQUENCE [LARGE SCALE GENOMIC DNA]</scope>
    <source>
        <strain>Hd-rR</strain>
    </source>
</reference>
<reference evidence="2 3" key="2">
    <citation type="submission" date="2017-04" db="EMBL/GenBank/DDBJ databases">
        <title>CpG methylation of centromeres and impact of large insertions on vertebrate speciation.</title>
        <authorList>
            <person name="Ichikawa K."/>
            <person name="Yoshimura J."/>
            <person name="Morishita S."/>
        </authorList>
    </citation>
    <scope>NUCLEOTIDE SEQUENCE</scope>
    <source>
        <strain evidence="2 3">HNI</strain>
    </source>
</reference>
<evidence type="ECO:0000313" key="3">
    <source>
        <dbReference type="Proteomes" id="UP000265180"/>
    </source>
</evidence>
<dbReference type="CDD" id="cd01650">
    <property type="entry name" value="RT_nLTR_like"/>
    <property type="match status" value="1"/>
</dbReference>
<reference evidence="2" key="4">
    <citation type="submission" date="2025-09" db="UniProtKB">
        <authorList>
            <consortium name="Ensembl"/>
        </authorList>
    </citation>
    <scope>IDENTIFICATION</scope>
    <source>
        <strain evidence="2">HNI</strain>
    </source>
</reference>
<protein>
    <recommendedName>
        <fullName evidence="1">Reverse transcriptase domain-containing protein</fullName>
    </recommendedName>
</protein>
<dbReference type="InterPro" id="IPR000477">
    <property type="entry name" value="RT_dom"/>
</dbReference>
<accession>A0A3P9KKW9</accession>
<sequence>MQFGFRKYHSTDTATCYFLENVKQLLDKGGFVGAVFLDLKRAFDTINHDFLLAKLSYFNFSNSALCWMKSYLHDRKQAVQIENSQSSFLSCSDGVPQGSVLGPLLFSLYVNNLPDVCKKTKIQLYADDTVLYAHAKTKAEAAAVLSGAMVPIFQWLQRSSLHLNTKKTVCMFFSRQPTREEQPSVVVNGERLEVVEKFKYLGVIFDSNLTFKDHVKKISNIVKFNLSNFKQIRSSLTTEAAKVYIHSLIFSHITYCLTTWSQTNESTLKPLKSLFKRTLKVLDKKPLRYHYCDILTKYGMMDFESYKMYMDACLIFKVLNGLAPPPLLDFISKKTNVGIGTRALTRGDCNVQRRRTKFSQTVVSIRGTQLWNTLPQHIRNWENYPTFQTALKRWLKTNQSCKH</sequence>
<dbReference type="InterPro" id="IPR043502">
    <property type="entry name" value="DNA/RNA_pol_sf"/>
</dbReference>
<feature type="domain" description="Reverse transcriptase" evidence="1">
    <location>
        <begin position="1"/>
        <end position="205"/>
    </location>
</feature>
<proteinExistence type="predicted"/>
<dbReference type="PROSITE" id="PS50878">
    <property type="entry name" value="RT_POL"/>
    <property type="match status" value="1"/>
</dbReference>
<reference evidence="2" key="3">
    <citation type="submission" date="2025-08" db="UniProtKB">
        <authorList>
            <consortium name="Ensembl"/>
        </authorList>
    </citation>
    <scope>IDENTIFICATION</scope>
    <source>
        <strain evidence="2">HNI</strain>
    </source>
</reference>
<name>A0A3P9KKW9_ORYLA</name>
<dbReference type="AlphaFoldDB" id="A0A3P9KKW9"/>
<evidence type="ECO:0000259" key="1">
    <source>
        <dbReference type="PROSITE" id="PS50878"/>
    </source>
</evidence>
<dbReference type="SUPFAM" id="SSF56672">
    <property type="entry name" value="DNA/RNA polymerases"/>
    <property type="match status" value="1"/>
</dbReference>
<organism evidence="2 3">
    <name type="scientific">Oryzias latipes</name>
    <name type="common">Japanese rice fish</name>
    <name type="synonym">Japanese killifish</name>
    <dbReference type="NCBI Taxonomy" id="8090"/>
    <lineage>
        <taxon>Eukaryota</taxon>
        <taxon>Metazoa</taxon>
        <taxon>Chordata</taxon>
        <taxon>Craniata</taxon>
        <taxon>Vertebrata</taxon>
        <taxon>Euteleostomi</taxon>
        <taxon>Actinopterygii</taxon>
        <taxon>Neopterygii</taxon>
        <taxon>Teleostei</taxon>
        <taxon>Neoteleostei</taxon>
        <taxon>Acanthomorphata</taxon>
        <taxon>Ovalentaria</taxon>
        <taxon>Atherinomorphae</taxon>
        <taxon>Beloniformes</taxon>
        <taxon>Adrianichthyidae</taxon>
        <taxon>Oryziinae</taxon>
        <taxon>Oryzias</taxon>
    </lineage>
</organism>
<dbReference type="Ensembl" id="ENSORLT00020015491.1">
    <property type="protein sequence ID" value="ENSORLP00020009173.1"/>
    <property type="gene ID" value="ENSORLG00020001021.1"/>
</dbReference>
<dbReference type="Pfam" id="PF00078">
    <property type="entry name" value="RVT_1"/>
    <property type="match status" value="1"/>
</dbReference>
<dbReference type="PANTHER" id="PTHR33332">
    <property type="entry name" value="REVERSE TRANSCRIPTASE DOMAIN-CONTAINING PROTEIN"/>
    <property type="match status" value="1"/>
</dbReference>
<dbReference type="Proteomes" id="UP000265180">
    <property type="component" value="Chromosome 10"/>
</dbReference>